<dbReference type="InterPro" id="IPR011008">
    <property type="entry name" value="Dimeric_a/b-barrel"/>
</dbReference>
<dbReference type="Pfam" id="PF07978">
    <property type="entry name" value="NIPSNAP"/>
    <property type="match status" value="1"/>
</dbReference>
<reference evidence="3 4" key="1">
    <citation type="submission" date="2018-10" db="EMBL/GenBank/DDBJ databases">
        <title>Comparative analysis of microorganisms from saline springs in Andes Mountain Range, Colombia.</title>
        <authorList>
            <person name="Rubin E."/>
        </authorList>
    </citation>
    <scope>NUCLEOTIDE SEQUENCE [LARGE SCALE GENOMIC DNA]</scope>
    <source>
        <strain evidence="3 4">USBA 36</strain>
    </source>
</reference>
<dbReference type="InterPro" id="IPR012577">
    <property type="entry name" value="NIPSNAP"/>
</dbReference>
<protein>
    <submittedName>
        <fullName evidence="3">NIPSNAP protein</fullName>
    </submittedName>
</protein>
<evidence type="ECO:0000259" key="2">
    <source>
        <dbReference type="Pfam" id="PF07978"/>
    </source>
</evidence>
<dbReference type="Gene3D" id="3.30.70.100">
    <property type="match status" value="1"/>
</dbReference>
<comment type="caution">
    <text evidence="3">The sequence shown here is derived from an EMBL/GenBank/DDBJ whole genome shotgun (WGS) entry which is preliminary data.</text>
</comment>
<evidence type="ECO:0000313" key="3">
    <source>
        <dbReference type="EMBL" id="RKQ73167.1"/>
    </source>
</evidence>
<feature type="domain" description="NIPSNAP" evidence="2">
    <location>
        <begin position="5"/>
        <end position="103"/>
    </location>
</feature>
<dbReference type="OrthoDB" id="9812037at2"/>
<name>A0A420WQ53_9PROT</name>
<dbReference type="InterPro" id="IPR051557">
    <property type="entry name" value="NipSnap_domain"/>
</dbReference>
<dbReference type="RefSeq" id="WP_008943565.1">
    <property type="nucleotide sequence ID" value="NZ_RBIG01000001.1"/>
</dbReference>
<organism evidence="3 4">
    <name type="scientific">Oceanibaculum indicum</name>
    <dbReference type="NCBI Taxonomy" id="526216"/>
    <lineage>
        <taxon>Bacteria</taxon>
        <taxon>Pseudomonadati</taxon>
        <taxon>Pseudomonadota</taxon>
        <taxon>Alphaproteobacteria</taxon>
        <taxon>Rhodospirillales</taxon>
        <taxon>Oceanibaculaceae</taxon>
        <taxon>Oceanibaculum</taxon>
    </lineage>
</organism>
<dbReference type="Proteomes" id="UP000277424">
    <property type="component" value="Unassembled WGS sequence"/>
</dbReference>
<dbReference type="AlphaFoldDB" id="A0A420WQ53"/>
<sequence>MIIDHRTYDIKPGCLPKFLQLYGTEGFPVQLKHLGQPFGYFTVTDIGPLNQVIHMWKYESLADREAKRGALQADPAWQAYLAKSAEAGYVARQENKILKAAPFFDLK</sequence>
<comment type="similarity">
    <text evidence="1">Belongs to the NipSnap family.</text>
</comment>
<gene>
    <name evidence="3" type="ORF">BCL74_0946</name>
</gene>
<evidence type="ECO:0000256" key="1">
    <source>
        <dbReference type="ARBA" id="ARBA00005291"/>
    </source>
</evidence>
<dbReference type="PANTHER" id="PTHR21017:SF17">
    <property type="entry name" value="PROTEIN NIPSNAP"/>
    <property type="match status" value="1"/>
</dbReference>
<evidence type="ECO:0000313" key="4">
    <source>
        <dbReference type="Proteomes" id="UP000277424"/>
    </source>
</evidence>
<accession>A0A420WQ53</accession>
<dbReference type="PANTHER" id="PTHR21017">
    <property type="entry name" value="NIPSNAP-RELATED"/>
    <property type="match status" value="1"/>
</dbReference>
<proteinExistence type="inferred from homology"/>
<dbReference type="SUPFAM" id="SSF54909">
    <property type="entry name" value="Dimeric alpha+beta barrel"/>
    <property type="match status" value="1"/>
</dbReference>
<dbReference type="EMBL" id="RBIG01000001">
    <property type="protein sequence ID" value="RKQ73167.1"/>
    <property type="molecule type" value="Genomic_DNA"/>
</dbReference>